<sequence>MADRVVESSDDQVPEIPEVLEKVLLFSLDEAKEKLTQSNEVVPFTSLVVKDNLFIESHPGETVDACFATAQHTVQHAQGAQAYSFCYDGYVEIDEGTKDALVAEGGVPGADQGFAVGYLYEQNEDGSITFEEEPAYIGHAPNFMIALKAPGEYSDDEIDEKYTAEEEAEGEDEAEE</sequence>
<dbReference type="Proteomes" id="UP000293345">
    <property type="component" value="Unassembled WGS sequence"/>
</dbReference>
<dbReference type="EMBL" id="SDPW01000001">
    <property type="protein sequence ID" value="RXZ53779.1"/>
    <property type="molecule type" value="Genomic_DNA"/>
</dbReference>
<protein>
    <submittedName>
        <fullName evidence="2">Uncharacterized protein</fullName>
    </submittedName>
</protein>
<feature type="region of interest" description="Disordered" evidence="1">
    <location>
        <begin position="152"/>
        <end position="176"/>
    </location>
</feature>
<evidence type="ECO:0000313" key="3">
    <source>
        <dbReference type="Proteomes" id="UP000293345"/>
    </source>
</evidence>
<evidence type="ECO:0000313" key="2">
    <source>
        <dbReference type="EMBL" id="RXZ53779.1"/>
    </source>
</evidence>
<proteinExistence type="predicted"/>
<reference evidence="2 3" key="1">
    <citation type="submission" date="2019-01" db="EMBL/GenBank/DDBJ databases">
        <title>Senegalimassilia sp. nov. KGMB04484 isolated human feces.</title>
        <authorList>
            <person name="Han K.-I."/>
            <person name="Kim J.-S."/>
            <person name="Lee K.C."/>
            <person name="Suh M.K."/>
            <person name="Eom M.K."/>
            <person name="Lee J.H."/>
            <person name="Park S.-H."/>
            <person name="Kang S.W."/>
            <person name="Park J.-E."/>
            <person name="Oh B.S."/>
            <person name="Yu S.Y."/>
            <person name="Choi S.-H."/>
            <person name="Lee D.H."/>
            <person name="Yoon H."/>
            <person name="Kim B.-Y."/>
            <person name="Lee J.H."/>
            <person name="Lee J.-S."/>
        </authorList>
    </citation>
    <scope>NUCLEOTIDE SEQUENCE [LARGE SCALE GENOMIC DNA]</scope>
    <source>
        <strain evidence="2 3">KGMB04484</strain>
    </source>
</reference>
<dbReference type="OrthoDB" id="3197104at2"/>
<name>A0A4Q2JXK0_9ACTN</name>
<gene>
    <name evidence="2" type="ORF">ET524_04205</name>
</gene>
<comment type="caution">
    <text evidence="2">The sequence shown here is derived from an EMBL/GenBank/DDBJ whole genome shotgun (WGS) entry which is preliminary data.</text>
</comment>
<organism evidence="2 3">
    <name type="scientific">Senegalimassilia faecalis</name>
    <dbReference type="NCBI Taxonomy" id="2509433"/>
    <lineage>
        <taxon>Bacteria</taxon>
        <taxon>Bacillati</taxon>
        <taxon>Actinomycetota</taxon>
        <taxon>Coriobacteriia</taxon>
        <taxon>Coriobacteriales</taxon>
        <taxon>Coriobacteriaceae</taxon>
        <taxon>Senegalimassilia</taxon>
    </lineage>
</organism>
<keyword evidence="3" id="KW-1185">Reference proteome</keyword>
<dbReference type="AlphaFoldDB" id="A0A4Q2JXK0"/>
<accession>A0A4Q2JXK0</accession>
<feature type="compositionally biased region" description="Acidic residues" evidence="1">
    <location>
        <begin position="153"/>
        <end position="176"/>
    </location>
</feature>
<dbReference type="RefSeq" id="WP_129423497.1">
    <property type="nucleotide sequence ID" value="NZ_SDPW01000001.1"/>
</dbReference>
<evidence type="ECO:0000256" key="1">
    <source>
        <dbReference type="SAM" id="MobiDB-lite"/>
    </source>
</evidence>